<dbReference type="GO" id="GO:0141040">
    <property type="term" value="F:very-long-chain 3-oxoacyl-CoA reductase activity"/>
    <property type="evidence" value="ECO:0007669"/>
    <property type="project" value="UniProtKB-EC"/>
</dbReference>
<keyword evidence="4 12" id="KW-0256">Endoplasmic reticulum</keyword>
<dbReference type="AlphaFoldDB" id="A0A067PXE7"/>
<sequence length="331" mass="35615">MMAYLKDHQFLSAFLFVLGSLTFAKFAVKTLAVLAQTFLLNGTSLKQFGAKKGSWAVITGASGGIGREFAIQLAKAGFNVLVASRSHHQLTETVAQIEAKCGSDVQTKIVTIDLANAHDDGFTRLAEACQGLDVGVLVNNAGKSHEMPTDFVDTPKHEMDDIVAINVSAVLRVTSIILPGMVQRKRGLVLNVGSFAGSIPSPMLATYSGSKAFLSTWSAALGEEVKSHGITVQHFNTYFVVSNMSKIRRSSALVPTPASYVRSCLSKIGLACGAAYTARPHTSTPFWSHALIDWAMGVVGWKSAFVGYTHGLHKSIRKRALKKKERDAKSQ</sequence>
<dbReference type="PANTHER" id="PTHR43086:SF2">
    <property type="entry name" value="HYDROXYSTEROID DEHYDROGENASE-LIKE PROTEIN 1"/>
    <property type="match status" value="1"/>
</dbReference>
<dbReference type="HAMAP" id="MF_03107">
    <property type="entry name" value="3_ketoreductase"/>
    <property type="match status" value="1"/>
</dbReference>
<evidence type="ECO:0000256" key="4">
    <source>
        <dbReference type="ARBA" id="ARBA00022824"/>
    </source>
</evidence>
<keyword evidence="10 12" id="KW-0472">Membrane</keyword>
<keyword evidence="15" id="KW-1185">Reference proteome</keyword>
<evidence type="ECO:0000256" key="6">
    <source>
        <dbReference type="ARBA" id="ARBA00022857"/>
    </source>
</evidence>
<keyword evidence="5 12" id="KW-0276">Fatty acid metabolism</keyword>
<comment type="similarity">
    <text evidence="12 13">Belongs to the short-chain dehydrogenases/reductases (SDR) family.</text>
</comment>
<dbReference type="HOGENOM" id="CLU_010194_38_0_1"/>
<dbReference type="GO" id="GO:0030497">
    <property type="term" value="P:fatty acid elongation"/>
    <property type="evidence" value="ECO:0007669"/>
    <property type="project" value="UniProtKB-UniRule"/>
</dbReference>
<comment type="pathway">
    <text evidence="1">Lipid metabolism; fatty acid biosynthesis.</text>
</comment>
<keyword evidence="7 12" id="KW-1133">Transmembrane helix</keyword>
<reference evidence="15" key="1">
    <citation type="journal article" date="2014" name="Proc. Natl. Acad. Sci. U.S.A.">
        <title>Extensive sampling of basidiomycete genomes demonstrates inadequacy of the white-rot/brown-rot paradigm for wood decay fungi.</title>
        <authorList>
            <person name="Riley R."/>
            <person name="Salamov A.A."/>
            <person name="Brown D.W."/>
            <person name="Nagy L.G."/>
            <person name="Floudas D."/>
            <person name="Held B.W."/>
            <person name="Levasseur A."/>
            <person name="Lombard V."/>
            <person name="Morin E."/>
            <person name="Otillar R."/>
            <person name="Lindquist E.A."/>
            <person name="Sun H."/>
            <person name="LaButti K.M."/>
            <person name="Schmutz J."/>
            <person name="Jabbour D."/>
            <person name="Luo H."/>
            <person name="Baker S.E."/>
            <person name="Pisabarro A.G."/>
            <person name="Walton J.D."/>
            <person name="Blanchette R.A."/>
            <person name="Henrissat B."/>
            <person name="Martin F."/>
            <person name="Cullen D."/>
            <person name="Hibbett D.S."/>
            <person name="Grigoriev I.V."/>
        </authorList>
    </citation>
    <scope>NUCLEOTIDE SEQUENCE [LARGE SCALE GENOMIC DNA]</scope>
    <source>
        <strain evidence="15">MUCL 33604</strain>
    </source>
</reference>
<evidence type="ECO:0000256" key="13">
    <source>
        <dbReference type="RuleBase" id="RU000363"/>
    </source>
</evidence>
<gene>
    <name evidence="14" type="ORF">JAAARDRAFT_60023</name>
</gene>
<dbReference type="InterPro" id="IPR002347">
    <property type="entry name" value="SDR_fam"/>
</dbReference>
<evidence type="ECO:0000256" key="10">
    <source>
        <dbReference type="ARBA" id="ARBA00023136"/>
    </source>
</evidence>
<evidence type="ECO:0000256" key="11">
    <source>
        <dbReference type="ARBA" id="ARBA00023160"/>
    </source>
</evidence>
<evidence type="ECO:0000256" key="9">
    <source>
        <dbReference type="ARBA" id="ARBA00023098"/>
    </source>
</evidence>
<dbReference type="CDD" id="cd05356">
    <property type="entry name" value="17beta-HSD1_like_SDR_c"/>
    <property type="match status" value="1"/>
</dbReference>
<evidence type="ECO:0000256" key="8">
    <source>
        <dbReference type="ARBA" id="ARBA00023002"/>
    </source>
</evidence>
<dbReference type="GO" id="GO:0005789">
    <property type="term" value="C:endoplasmic reticulum membrane"/>
    <property type="evidence" value="ECO:0007669"/>
    <property type="project" value="UniProtKB-SubCell"/>
</dbReference>
<accession>A0A067PXE7</accession>
<dbReference type="UniPathway" id="UPA00094"/>
<dbReference type="EC" id="1.1.1.330" evidence="12"/>
<keyword evidence="8 12" id="KW-0560">Oxidoreductase</keyword>
<comment type="subcellular location">
    <subcellularLocation>
        <location evidence="12">Endoplasmic reticulum membrane</location>
        <topology evidence="12">Single-pass membrane protein</topology>
    </subcellularLocation>
</comment>
<evidence type="ECO:0000313" key="15">
    <source>
        <dbReference type="Proteomes" id="UP000027265"/>
    </source>
</evidence>
<dbReference type="Proteomes" id="UP000027265">
    <property type="component" value="Unassembled WGS sequence"/>
</dbReference>
<dbReference type="PRINTS" id="PR00080">
    <property type="entry name" value="SDRFAMILY"/>
</dbReference>
<dbReference type="InterPro" id="IPR020904">
    <property type="entry name" value="Sc_DH/Rdtase_CS"/>
</dbReference>
<dbReference type="Pfam" id="PF00106">
    <property type="entry name" value="adh_short"/>
    <property type="match status" value="1"/>
</dbReference>
<organism evidence="14 15">
    <name type="scientific">Jaapia argillacea MUCL 33604</name>
    <dbReference type="NCBI Taxonomy" id="933084"/>
    <lineage>
        <taxon>Eukaryota</taxon>
        <taxon>Fungi</taxon>
        <taxon>Dikarya</taxon>
        <taxon>Basidiomycota</taxon>
        <taxon>Agaricomycotina</taxon>
        <taxon>Agaricomycetes</taxon>
        <taxon>Agaricomycetidae</taxon>
        <taxon>Jaapiales</taxon>
        <taxon>Jaapiaceae</taxon>
        <taxon>Jaapia</taxon>
    </lineage>
</organism>
<comment type="function">
    <text evidence="12">Component of the microsomal membrane bound fatty acid elongation system, which produces the 26-carbon very long-chain fatty acids (VLCFA) from palmitate. Catalyzes the reduction of the 3-ketoacyl-CoA intermediate that is formed in each cycle of fatty acid elongation. VLCFAs serve as precursors for ceramide and sphingolipids.</text>
</comment>
<evidence type="ECO:0000313" key="14">
    <source>
        <dbReference type="EMBL" id="KDQ55016.1"/>
    </source>
</evidence>
<dbReference type="OrthoDB" id="5545019at2759"/>
<dbReference type="InParanoid" id="A0A067PXE7"/>
<keyword evidence="9 12" id="KW-0443">Lipid metabolism</keyword>
<feature type="binding site" evidence="12">
    <location>
        <position position="194"/>
    </location>
    <ligand>
        <name>substrate</name>
    </ligand>
</feature>
<evidence type="ECO:0000256" key="12">
    <source>
        <dbReference type="HAMAP-Rule" id="MF_03107"/>
    </source>
</evidence>
<comment type="catalytic activity">
    <reaction evidence="12">
        <text>a very-long-chain (3R)-3-hydroxyacyl-CoA + NADP(+) = a very-long-chain 3-oxoacyl-CoA + NADPH + H(+)</text>
        <dbReference type="Rhea" id="RHEA:48680"/>
        <dbReference type="ChEBI" id="CHEBI:15378"/>
        <dbReference type="ChEBI" id="CHEBI:57783"/>
        <dbReference type="ChEBI" id="CHEBI:58349"/>
        <dbReference type="ChEBI" id="CHEBI:85440"/>
        <dbReference type="ChEBI" id="CHEBI:90725"/>
        <dbReference type="EC" id="1.1.1.330"/>
    </reaction>
</comment>
<dbReference type="GO" id="GO:0045703">
    <property type="term" value="F:ketoreductase activity"/>
    <property type="evidence" value="ECO:0007669"/>
    <property type="project" value="UniProtKB-UniRule"/>
</dbReference>
<evidence type="ECO:0000256" key="1">
    <source>
        <dbReference type="ARBA" id="ARBA00005194"/>
    </source>
</evidence>
<dbReference type="STRING" id="933084.A0A067PXE7"/>
<dbReference type="InterPro" id="IPR036291">
    <property type="entry name" value="NAD(P)-bd_dom_sf"/>
</dbReference>
<keyword evidence="11 12" id="KW-0275">Fatty acid biosynthesis</keyword>
<dbReference type="SUPFAM" id="SSF51735">
    <property type="entry name" value="NAD(P)-binding Rossmann-fold domains"/>
    <property type="match status" value="1"/>
</dbReference>
<evidence type="ECO:0000256" key="7">
    <source>
        <dbReference type="ARBA" id="ARBA00022989"/>
    </source>
</evidence>
<keyword evidence="6 12" id="KW-0521">NADP</keyword>
<dbReference type="PRINTS" id="PR00081">
    <property type="entry name" value="GDHRDH"/>
</dbReference>
<dbReference type="PIRSF" id="PIRSF000126">
    <property type="entry name" value="11-beta-HSD1"/>
    <property type="match status" value="1"/>
</dbReference>
<dbReference type="Gene3D" id="3.40.50.720">
    <property type="entry name" value="NAD(P)-binding Rossmann-like Domain"/>
    <property type="match status" value="1"/>
</dbReference>
<dbReference type="InterPro" id="IPR027533">
    <property type="entry name" value="3_ketoreductase_fungal"/>
</dbReference>
<dbReference type="FunCoup" id="A0A067PXE7">
    <property type="interactions" value="464"/>
</dbReference>
<dbReference type="PANTHER" id="PTHR43086">
    <property type="entry name" value="VERY-LONG-CHAIN 3-OXOOACYL-COA REDUCTASE"/>
    <property type="match status" value="1"/>
</dbReference>
<proteinExistence type="inferred from homology"/>
<keyword evidence="3 12" id="KW-0812">Transmembrane</keyword>
<evidence type="ECO:0000256" key="2">
    <source>
        <dbReference type="ARBA" id="ARBA00022516"/>
    </source>
</evidence>
<feature type="active site" description="Proton acceptor" evidence="12">
    <location>
        <position position="207"/>
    </location>
</feature>
<evidence type="ECO:0000256" key="3">
    <source>
        <dbReference type="ARBA" id="ARBA00022692"/>
    </source>
</evidence>
<keyword evidence="2 12" id="KW-0444">Lipid biosynthesis</keyword>
<evidence type="ECO:0000256" key="5">
    <source>
        <dbReference type="ARBA" id="ARBA00022832"/>
    </source>
</evidence>
<dbReference type="PROSITE" id="PS00061">
    <property type="entry name" value="ADH_SHORT"/>
    <property type="match status" value="1"/>
</dbReference>
<dbReference type="EMBL" id="KL197726">
    <property type="protein sequence ID" value="KDQ55016.1"/>
    <property type="molecule type" value="Genomic_DNA"/>
</dbReference>
<protein>
    <recommendedName>
        <fullName evidence="12">Very-long-chain 3-oxoacyl-CoA reductase</fullName>
        <ecNumber evidence="12">1.1.1.330</ecNumber>
    </recommendedName>
    <alternativeName>
        <fullName evidence="12">3-ketoacyl-CoA reductase</fullName>
        <shortName evidence="12">3-ketoreductase</shortName>
        <shortName evidence="12">KAR</shortName>
    </alternativeName>
    <alternativeName>
        <fullName evidence="12">Microsomal beta-keto-reductase</fullName>
    </alternativeName>
</protein>
<dbReference type="FunFam" id="3.40.50.720:FF:000137">
    <property type="entry name" value="Hydroxysteroid (17-beta) dehydrogenase 3"/>
    <property type="match status" value="1"/>
</dbReference>
<name>A0A067PXE7_9AGAM</name>